<dbReference type="STRING" id="114155.A0A4Q9PU22"/>
<accession>A0A4Q9PU22</accession>
<reference evidence="2 3" key="1">
    <citation type="submission" date="2019-01" db="EMBL/GenBank/DDBJ databases">
        <title>Draft genome sequences of three monokaryotic isolates of the white-rot basidiomycete fungus Dichomitus squalens.</title>
        <authorList>
            <consortium name="DOE Joint Genome Institute"/>
            <person name="Lopez S.C."/>
            <person name="Andreopoulos B."/>
            <person name="Pangilinan J."/>
            <person name="Lipzen A."/>
            <person name="Riley R."/>
            <person name="Ahrendt S."/>
            <person name="Ng V."/>
            <person name="Barry K."/>
            <person name="Daum C."/>
            <person name="Grigoriev I.V."/>
            <person name="Hilden K.S."/>
            <person name="Makela M.R."/>
            <person name="de Vries R.P."/>
        </authorList>
    </citation>
    <scope>NUCLEOTIDE SEQUENCE [LARGE SCALE GENOMIC DNA]</scope>
    <source>
        <strain evidence="2 3">CBS 464.89</strain>
    </source>
</reference>
<feature type="region of interest" description="Disordered" evidence="1">
    <location>
        <begin position="75"/>
        <end position="131"/>
    </location>
</feature>
<dbReference type="EMBL" id="ML145130">
    <property type="protein sequence ID" value="TBU58017.1"/>
    <property type="molecule type" value="Genomic_DNA"/>
</dbReference>
<feature type="compositionally biased region" description="Polar residues" evidence="1">
    <location>
        <begin position="189"/>
        <end position="198"/>
    </location>
</feature>
<evidence type="ECO:0000313" key="3">
    <source>
        <dbReference type="Proteomes" id="UP000292082"/>
    </source>
</evidence>
<feature type="region of interest" description="Disordered" evidence="1">
    <location>
        <begin position="1"/>
        <end position="50"/>
    </location>
</feature>
<feature type="compositionally biased region" description="Low complexity" evidence="1">
    <location>
        <begin position="143"/>
        <end position="181"/>
    </location>
</feature>
<feature type="region of interest" description="Disordered" evidence="1">
    <location>
        <begin position="143"/>
        <end position="224"/>
    </location>
</feature>
<feature type="compositionally biased region" description="Polar residues" evidence="1">
    <location>
        <begin position="115"/>
        <end position="131"/>
    </location>
</feature>
<sequence>MYSSPNSYGSPPPELSNNPFIDHAANAMTRYPDITGTDDPTNAQYTSWMNRPSTSSLNTNVSGFYGSHPLISPQGYGGASGYQPQPQATGWGQGSGFAQPQQQQPYGQAYATPPMQQQPSGMPFQPSSSFGQQLQAHVNGAYGQQPQQQPQYSGYAQSQSYGQGYQQGYPGQQQQQQPQQYLAEFDPYAQQSQGQNPALTPGGGGGAPPPSASGFQRQHPRQYVQQHKAELETWDSYSWKQAQNTFDELKQAWEARKGELEARLQALSGAGLFGGGGGYGPGGMYGGNPAQQYAQLEKMVKDATLNIDTVAASSFQMSEVFSGYRQSSDVASKRRVREAINAALTSLPDWPQPLMF</sequence>
<protein>
    <submittedName>
        <fullName evidence="2">Uncharacterized protein</fullName>
    </submittedName>
</protein>
<name>A0A4Q9PU22_9APHY</name>
<feature type="compositionally biased region" description="Polar residues" evidence="1">
    <location>
        <begin position="38"/>
        <end position="50"/>
    </location>
</feature>
<dbReference type="AlphaFoldDB" id="A0A4Q9PU22"/>
<keyword evidence="3" id="KW-1185">Reference proteome</keyword>
<dbReference type="Proteomes" id="UP000292082">
    <property type="component" value="Unassembled WGS sequence"/>
</dbReference>
<organism evidence="2 3">
    <name type="scientific">Dichomitus squalens</name>
    <dbReference type="NCBI Taxonomy" id="114155"/>
    <lineage>
        <taxon>Eukaryota</taxon>
        <taxon>Fungi</taxon>
        <taxon>Dikarya</taxon>
        <taxon>Basidiomycota</taxon>
        <taxon>Agaricomycotina</taxon>
        <taxon>Agaricomycetes</taxon>
        <taxon>Polyporales</taxon>
        <taxon>Polyporaceae</taxon>
        <taxon>Dichomitus</taxon>
    </lineage>
</organism>
<evidence type="ECO:0000313" key="2">
    <source>
        <dbReference type="EMBL" id="TBU58017.1"/>
    </source>
</evidence>
<proteinExistence type="predicted"/>
<feature type="compositionally biased region" description="Low complexity" evidence="1">
    <location>
        <begin position="96"/>
        <end position="114"/>
    </location>
</feature>
<evidence type="ECO:0000256" key="1">
    <source>
        <dbReference type="SAM" id="MobiDB-lite"/>
    </source>
</evidence>
<gene>
    <name evidence="2" type="ORF">BD310DRAFT_928121</name>
</gene>